<protein>
    <submittedName>
        <fullName evidence="2">Uncharacterized protein</fullName>
    </submittedName>
</protein>
<keyword evidence="3" id="KW-1185">Reference proteome</keyword>
<comment type="caution">
    <text evidence="2">The sequence shown here is derived from an EMBL/GenBank/DDBJ whole genome shotgun (WGS) entry which is preliminary data.</text>
</comment>
<sequence length="107" mass="11816">MIKVEPPKKNNSIPQCANCQQLGHTKNIWNRESRCVKCAGKHNTDECEKQHAHCAMKRTPNQLHRVSGSIRPILFISEIIELALCSIVLVGSLGIGYISSKFSGCVA</sequence>
<accession>A0ABD2N5M0</accession>
<keyword evidence="1" id="KW-1133">Transmembrane helix</keyword>
<dbReference type="EMBL" id="JABFTP020000062">
    <property type="protein sequence ID" value="KAL3274000.1"/>
    <property type="molecule type" value="Genomic_DNA"/>
</dbReference>
<evidence type="ECO:0000313" key="2">
    <source>
        <dbReference type="EMBL" id="KAL3274000.1"/>
    </source>
</evidence>
<evidence type="ECO:0000256" key="1">
    <source>
        <dbReference type="SAM" id="Phobius"/>
    </source>
</evidence>
<dbReference type="Proteomes" id="UP001516400">
    <property type="component" value="Unassembled WGS sequence"/>
</dbReference>
<keyword evidence="1" id="KW-0812">Transmembrane</keyword>
<keyword evidence="1" id="KW-0472">Membrane</keyword>
<organism evidence="2 3">
    <name type="scientific">Cryptolaemus montrouzieri</name>
    <dbReference type="NCBI Taxonomy" id="559131"/>
    <lineage>
        <taxon>Eukaryota</taxon>
        <taxon>Metazoa</taxon>
        <taxon>Ecdysozoa</taxon>
        <taxon>Arthropoda</taxon>
        <taxon>Hexapoda</taxon>
        <taxon>Insecta</taxon>
        <taxon>Pterygota</taxon>
        <taxon>Neoptera</taxon>
        <taxon>Endopterygota</taxon>
        <taxon>Coleoptera</taxon>
        <taxon>Polyphaga</taxon>
        <taxon>Cucujiformia</taxon>
        <taxon>Coccinelloidea</taxon>
        <taxon>Coccinellidae</taxon>
        <taxon>Scymninae</taxon>
        <taxon>Scymnini</taxon>
        <taxon>Cryptolaemus</taxon>
    </lineage>
</organism>
<dbReference type="AlphaFoldDB" id="A0ABD2N5M0"/>
<feature type="transmembrane region" description="Helical" evidence="1">
    <location>
        <begin position="73"/>
        <end position="98"/>
    </location>
</feature>
<gene>
    <name evidence="2" type="ORF">HHI36_015418</name>
</gene>
<evidence type="ECO:0000313" key="3">
    <source>
        <dbReference type="Proteomes" id="UP001516400"/>
    </source>
</evidence>
<proteinExistence type="predicted"/>
<reference evidence="2 3" key="1">
    <citation type="journal article" date="2021" name="BMC Biol.">
        <title>Horizontally acquired antibacterial genes associated with adaptive radiation of ladybird beetles.</title>
        <authorList>
            <person name="Li H.S."/>
            <person name="Tang X.F."/>
            <person name="Huang Y.H."/>
            <person name="Xu Z.Y."/>
            <person name="Chen M.L."/>
            <person name="Du X.Y."/>
            <person name="Qiu B.Y."/>
            <person name="Chen P.T."/>
            <person name="Zhang W."/>
            <person name="Slipinski A."/>
            <person name="Escalona H.E."/>
            <person name="Waterhouse R.M."/>
            <person name="Zwick A."/>
            <person name="Pang H."/>
        </authorList>
    </citation>
    <scope>NUCLEOTIDE SEQUENCE [LARGE SCALE GENOMIC DNA]</scope>
    <source>
        <strain evidence="2">SYSU2018</strain>
    </source>
</reference>
<name>A0ABD2N5M0_9CUCU</name>